<dbReference type="SUPFAM" id="SSF55729">
    <property type="entry name" value="Acyl-CoA N-acyltransferases (Nat)"/>
    <property type="match status" value="1"/>
</dbReference>
<dbReference type="InterPro" id="IPR016181">
    <property type="entry name" value="Acyl_CoA_acyltransferase"/>
</dbReference>
<dbReference type="RefSeq" id="WP_188703708.1">
    <property type="nucleotide sequence ID" value="NZ_BMLX01000002.1"/>
</dbReference>
<evidence type="ECO:0000259" key="3">
    <source>
        <dbReference type="PROSITE" id="PS51186"/>
    </source>
</evidence>
<dbReference type="InterPro" id="IPR050832">
    <property type="entry name" value="Bact_Acetyltransf"/>
</dbReference>
<dbReference type="PANTHER" id="PTHR43877">
    <property type="entry name" value="AMINOALKYLPHOSPHONATE N-ACETYLTRANSFERASE-RELATED-RELATED"/>
    <property type="match status" value="1"/>
</dbReference>
<comment type="caution">
    <text evidence="4">The sequence shown here is derived from an EMBL/GenBank/DDBJ whole genome shotgun (WGS) entry which is preliminary data.</text>
</comment>
<accession>A0ABQ2P876</accession>
<dbReference type="Gene3D" id="3.40.630.30">
    <property type="match status" value="1"/>
</dbReference>
<name>A0ABQ2P876_9NEIS</name>
<evidence type="ECO:0000313" key="4">
    <source>
        <dbReference type="EMBL" id="GGP20488.1"/>
    </source>
</evidence>
<feature type="domain" description="N-acetyltransferase" evidence="3">
    <location>
        <begin position="7"/>
        <end position="168"/>
    </location>
</feature>
<evidence type="ECO:0000256" key="2">
    <source>
        <dbReference type="ARBA" id="ARBA00023315"/>
    </source>
</evidence>
<sequence>MATLVPLQTRRLNRHHAADVAALQAILEAAPGYALLVQGQLPQREAAAEDLAALPPGIGHDDKFVWLLLHGDQAVGAIDLIRGYPQPDCAWLGLLLLIESHQRQGLGAAALALVLAEAHRWGCTEMRLGVVACNVVALRFWQQHGFAEIERKQVDGYTDEVIVMRRVL</sequence>
<evidence type="ECO:0000256" key="1">
    <source>
        <dbReference type="ARBA" id="ARBA00022679"/>
    </source>
</evidence>
<dbReference type="PROSITE" id="PS51186">
    <property type="entry name" value="GNAT"/>
    <property type="match status" value="1"/>
</dbReference>
<dbReference type="CDD" id="cd04301">
    <property type="entry name" value="NAT_SF"/>
    <property type="match status" value="1"/>
</dbReference>
<dbReference type="InterPro" id="IPR000182">
    <property type="entry name" value="GNAT_dom"/>
</dbReference>
<dbReference type="EMBL" id="BMLX01000002">
    <property type="protein sequence ID" value="GGP20488.1"/>
    <property type="molecule type" value="Genomic_DNA"/>
</dbReference>
<protein>
    <recommendedName>
        <fullName evidence="3">N-acetyltransferase domain-containing protein</fullName>
    </recommendedName>
</protein>
<gene>
    <name evidence="4" type="ORF">GCM10010970_15460</name>
</gene>
<dbReference type="Proteomes" id="UP000637267">
    <property type="component" value="Unassembled WGS sequence"/>
</dbReference>
<keyword evidence="5" id="KW-1185">Reference proteome</keyword>
<proteinExistence type="predicted"/>
<reference evidence="5" key="1">
    <citation type="journal article" date="2019" name="Int. J. Syst. Evol. Microbiol.">
        <title>The Global Catalogue of Microorganisms (GCM) 10K type strain sequencing project: providing services to taxonomists for standard genome sequencing and annotation.</title>
        <authorList>
            <consortium name="The Broad Institute Genomics Platform"/>
            <consortium name="The Broad Institute Genome Sequencing Center for Infectious Disease"/>
            <person name="Wu L."/>
            <person name="Ma J."/>
        </authorList>
    </citation>
    <scope>NUCLEOTIDE SEQUENCE [LARGE SCALE GENOMIC DNA]</scope>
    <source>
        <strain evidence="5">CGMCC 1.8859</strain>
    </source>
</reference>
<dbReference type="Pfam" id="PF00583">
    <property type="entry name" value="Acetyltransf_1"/>
    <property type="match status" value="1"/>
</dbReference>
<keyword evidence="2" id="KW-0012">Acyltransferase</keyword>
<keyword evidence="1" id="KW-0808">Transferase</keyword>
<evidence type="ECO:0000313" key="5">
    <source>
        <dbReference type="Proteomes" id="UP000637267"/>
    </source>
</evidence>
<organism evidence="4 5">
    <name type="scientific">Silvimonas iriomotensis</name>
    <dbReference type="NCBI Taxonomy" id="449662"/>
    <lineage>
        <taxon>Bacteria</taxon>
        <taxon>Pseudomonadati</taxon>
        <taxon>Pseudomonadota</taxon>
        <taxon>Betaproteobacteria</taxon>
        <taxon>Neisseriales</taxon>
        <taxon>Chitinibacteraceae</taxon>
        <taxon>Silvimonas</taxon>
    </lineage>
</organism>